<proteinExistence type="predicted"/>
<dbReference type="RefSeq" id="WP_130960306.1">
    <property type="nucleotide sequence ID" value="NZ_JAYWIZ010000005.1"/>
</dbReference>
<dbReference type="EMBL" id="SITD01000064">
    <property type="protein sequence ID" value="TBM23046.1"/>
    <property type="molecule type" value="Genomic_DNA"/>
</dbReference>
<evidence type="ECO:0000313" key="1">
    <source>
        <dbReference type="EMBL" id="TBM23046.1"/>
    </source>
</evidence>
<dbReference type="NCBIfam" id="NF041743">
    <property type="entry name" value="RdrA"/>
    <property type="match status" value="1"/>
</dbReference>
<reference evidence="1 2" key="1">
    <citation type="submission" date="2019-02" db="EMBL/GenBank/DDBJ databases">
        <title>Comparative genomic analysis of the Hafnia genus genomes.</title>
        <authorList>
            <person name="Zhiqiu Y."/>
            <person name="Chao Y."/>
            <person name="Yuhui D."/>
            <person name="Di H."/>
            <person name="Bin L."/>
        </authorList>
    </citation>
    <scope>NUCLEOTIDE SEQUENCE [LARGE SCALE GENOMIC DNA]</scope>
    <source>
        <strain evidence="1 2">PCM_1194</strain>
    </source>
</reference>
<accession>A0A4Q9EGG6</accession>
<protein>
    <submittedName>
        <fullName evidence="1">Uncharacterized protein</fullName>
    </submittedName>
</protein>
<sequence length="852" mass="97961">MSGEIVLNLDLPEYQDDFLSSDINGEQNGLWQQEGNKRLVDLLTKMGTDAKSYKEEHAKYATHDAKLSSYHHAIFISGARGTGKTVFLRNAKAVWEKYKQTVNSASTPNLHFIDVIDPTLLNINDRFSEVIIASVYASVGDKLQQPNIKQECKDRFFSALKDLSAALGQASEFDEFRGIDRIQKYRSGIHIERYFHQFLIASADLLGCDALVLPIDDVDMKIDNAFGVLDDIRCLLSCPLILPLVSGDDDLYRHITTMKFEESLAKNKDASNFEDGKSVAERLSNAYLTKVFPNHDRLPLVSVSQLLPNLKIQYKNEAGQQEFDLMYSDYEKNIKEIFYPLCNGQERSTDWPQPESAREVTQLVRLLSPTKFTNYGDNIDSLWRNYSVWAEEKQDGVALTNAESFLKIRAMKETDTLDLNEVIAFSPLLQKGRYRWAKKDFYQQQTKCIAALKAHENNKDILNTVFPSRNDGSLSKEENILRSMPPLEFTMRSMFVSKSVAENKSHIENQSLISVFTYNNYYSRQNNSRYHIFFSRAYEVLAWSLLAITGNISKKYLDEGVFSSQFKKMLSRAPFYSSFSLNSTRVIDEDDSDDEGHYNSEVENTDNEQLIKNIYRWYQESMFDGLKGENLVPLLHFVFNKVFSQINVLRENVDKLILTGEHLSDLAKRFEYIFINALASFMREGNVINTNVATGADSATVRDINVFIKYDKTLSRNIMGIVKVTDNLSKKINLLPNKNYAKLLTSMWNHPIFELANETVYSIGEYRANKSQHDEFVIFENMNFDDLKNYYKNKSKNKSITIEEVNKWAMENIEDAESMYKQMSENNAIRDRTSGNSYEARMFKGLQKALDL</sequence>
<evidence type="ECO:0000313" key="2">
    <source>
        <dbReference type="Proteomes" id="UP000293380"/>
    </source>
</evidence>
<dbReference type="Proteomes" id="UP000293380">
    <property type="component" value="Unassembled WGS sequence"/>
</dbReference>
<comment type="caution">
    <text evidence="1">The sequence shown here is derived from an EMBL/GenBank/DDBJ whole genome shotgun (WGS) entry which is preliminary data.</text>
</comment>
<dbReference type="AlphaFoldDB" id="A0A4Q9EGG6"/>
<name>A0A4Q9EGG6_9GAMM</name>
<gene>
    <name evidence="1" type="ORF">EYY89_18235</name>
</gene>
<organism evidence="1 2">
    <name type="scientific">Hafnia paralvei</name>
    <dbReference type="NCBI Taxonomy" id="546367"/>
    <lineage>
        <taxon>Bacteria</taxon>
        <taxon>Pseudomonadati</taxon>
        <taxon>Pseudomonadota</taxon>
        <taxon>Gammaproteobacteria</taxon>
        <taxon>Enterobacterales</taxon>
        <taxon>Hafniaceae</taxon>
        <taxon>Hafnia</taxon>
    </lineage>
</organism>